<feature type="region of interest" description="Disordered" evidence="1">
    <location>
        <begin position="66"/>
        <end position="91"/>
    </location>
</feature>
<keyword evidence="3" id="KW-1185">Reference proteome</keyword>
<gene>
    <name evidence="2" type="ORF">TIFTF001_054676</name>
</gene>
<feature type="compositionally biased region" description="Basic and acidic residues" evidence="1">
    <location>
        <begin position="77"/>
        <end position="91"/>
    </location>
</feature>
<evidence type="ECO:0000313" key="3">
    <source>
        <dbReference type="Proteomes" id="UP001187192"/>
    </source>
</evidence>
<sequence length="117" mass="13285">MVGDGEEIERESVWATQGEREAVGGLGDGEERERESVWRPKEREKPWVMVGDGEERERKSVWATQGEREAVGGLGDGEEREREAVGATEGERERKICLALARREREETKRVDGDCQK</sequence>
<protein>
    <submittedName>
        <fullName evidence="2">Uncharacterized protein</fullName>
    </submittedName>
</protein>
<dbReference type="EMBL" id="BTGU01015407">
    <property type="protein sequence ID" value="GMN72086.1"/>
    <property type="molecule type" value="Genomic_DNA"/>
</dbReference>
<comment type="caution">
    <text evidence="2">The sequence shown here is derived from an EMBL/GenBank/DDBJ whole genome shotgun (WGS) entry which is preliminary data.</text>
</comment>
<reference evidence="2" key="1">
    <citation type="submission" date="2023-07" db="EMBL/GenBank/DDBJ databases">
        <title>draft genome sequence of fig (Ficus carica).</title>
        <authorList>
            <person name="Takahashi T."/>
            <person name="Nishimura K."/>
        </authorList>
    </citation>
    <scope>NUCLEOTIDE SEQUENCE</scope>
</reference>
<dbReference type="AlphaFoldDB" id="A0AA88ECP9"/>
<name>A0AA88ECP9_FICCA</name>
<organism evidence="2 3">
    <name type="scientific">Ficus carica</name>
    <name type="common">Common fig</name>
    <dbReference type="NCBI Taxonomy" id="3494"/>
    <lineage>
        <taxon>Eukaryota</taxon>
        <taxon>Viridiplantae</taxon>
        <taxon>Streptophyta</taxon>
        <taxon>Embryophyta</taxon>
        <taxon>Tracheophyta</taxon>
        <taxon>Spermatophyta</taxon>
        <taxon>Magnoliopsida</taxon>
        <taxon>eudicotyledons</taxon>
        <taxon>Gunneridae</taxon>
        <taxon>Pentapetalae</taxon>
        <taxon>rosids</taxon>
        <taxon>fabids</taxon>
        <taxon>Rosales</taxon>
        <taxon>Moraceae</taxon>
        <taxon>Ficeae</taxon>
        <taxon>Ficus</taxon>
    </lineage>
</organism>
<evidence type="ECO:0000313" key="2">
    <source>
        <dbReference type="EMBL" id="GMN72086.1"/>
    </source>
</evidence>
<accession>A0AA88ECP9</accession>
<feature type="region of interest" description="Disordered" evidence="1">
    <location>
        <begin position="1"/>
        <end position="38"/>
    </location>
</feature>
<evidence type="ECO:0000256" key="1">
    <source>
        <dbReference type="SAM" id="MobiDB-lite"/>
    </source>
</evidence>
<dbReference type="Proteomes" id="UP001187192">
    <property type="component" value="Unassembled WGS sequence"/>
</dbReference>
<proteinExistence type="predicted"/>
<feature type="compositionally biased region" description="Basic and acidic residues" evidence="1">
    <location>
        <begin position="29"/>
        <end position="38"/>
    </location>
</feature>